<sequence>MRGVLEDLPDPPEGPPPALGGGLLIPFLGIGVLHGVMSLFDALVA</sequence>
<keyword evidence="1" id="KW-0812">Transmembrane</keyword>
<proteinExistence type="predicted"/>
<reference evidence="2" key="1">
    <citation type="submission" date="2020-02" db="EMBL/GenBank/DDBJ databases">
        <authorList>
            <person name="Meier V. D."/>
        </authorList>
    </citation>
    <scope>NUCLEOTIDE SEQUENCE</scope>
    <source>
        <strain evidence="2">AVDCRST_MAG23</strain>
    </source>
</reference>
<dbReference type="AlphaFoldDB" id="A0A6J4TGR4"/>
<keyword evidence="1" id="KW-1133">Transmembrane helix</keyword>
<evidence type="ECO:0000313" key="2">
    <source>
        <dbReference type="EMBL" id="CAA9522946.1"/>
    </source>
</evidence>
<accession>A0A6J4TGR4</accession>
<name>A0A6J4TGR4_9SPHN</name>
<keyword evidence="1" id="KW-0472">Membrane</keyword>
<gene>
    <name evidence="2" type="ORF">AVDCRST_MAG23-358</name>
</gene>
<evidence type="ECO:0000256" key="1">
    <source>
        <dbReference type="SAM" id="Phobius"/>
    </source>
</evidence>
<protein>
    <submittedName>
        <fullName evidence="2">Uncharacterized protein</fullName>
    </submittedName>
</protein>
<organism evidence="2">
    <name type="scientific">uncultured Sphingosinicella sp</name>
    <dbReference type="NCBI Taxonomy" id="478748"/>
    <lineage>
        <taxon>Bacteria</taxon>
        <taxon>Pseudomonadati</taxon>
        <taxon>Pseudomonadota</taxon>
        <taxon>Alphaproteobacteria</taxon>
        <taxon>Sphingomonadales</taxon>
        <taxon>Sphingosinicellaceae</taxon>
        <taxon>Sphingosinicella</taxon>
        <taxon>environmental samples</taxon>
    </lineage>
</organism>
<feature type="transmembrane region" description="Helical" evidence="1">
    <location>
        <begin position="20"/>
        <end position="44"/>
    </location>
</feature>
<dbReference type="EMBL" id="CADCWD010000015">
    <property type="protein sequence ID" value="CAA9522946.1"/>
    <property type="molecule type" value="Genomic_DNA"/>
</dbReference>